<dbReference type="FunFam" id="3.40.50.200:FF:000015">
    <property type="entry name" value="Tripeptidyl peptidase A"/>
    <property type="match status" value="1"/>
</dbReference>
<feature type="domain" description="Peptidase S53" evidence="18">
    <location>
        <begin position="258"/>
        <end position="653"/>
    </location>
</feature>
<dbReference type="GO" id="GO:0004252">
    <property type="term" value="F:serine-type endopeptidase activity"/>
    <property type="evidence" value="ECO:0007669"/>
    <property type="project" value="UniProtKB-UniRule"/>
</dbReference>
<evidence type="ECO:0000313" key="20">
    <source>
        <dbReference type="Proteomes" id="UP000316270"/>
    </source>
</evidence>
<dbReference type="PROSITE" id="PS00138">
    <property type="entry name" value="SUBTILASE_SER"/>
    <property type="match status" value="1"/>
</dbReference>
<protein>
    <recommendedName>
        <fullName evidence="5">tripeptidyl-peptidase II</fullName>
        <ecNumber evidence="5">3.4.14.10</ecNumber>
    </recommendedName>
</protein>
<organism evidence="19 20">
    <name type="scientific">Venturia effusa</name>
    <dbReference type="NCBI Taxonomy" id="50376"/>
    <lineage>
        <taxon>Eukaryota</taxon>
        <taxon>Fungi</taxon>
        <taxon>Dikarya</taxon>
        <taxon>Ascomycota</taxon>
        <taxon>Pezizomycotina</taxon>
        <taxon>Dothideomycetes</taxon>
        <taxon>Pleosporomycetidae</taxon>
        <taxon>Venturiales</taxon>
        <taxon>Venturiaceae</taxon>
        <taxon>Venturia</taxon>
    </lineage>
</organism>
<comment type="catalytic activity">
    <reaction evidence="1">
        <text>Release of an N-terminal tripeptide from a polypeptide.</text>
        <dbReference type="EC" id="3.4.14.10"/>
    </reaction>
</comment>
<dbReference type="InterPro" id="IPR000209">
    <property type="entry name" value="Peptidase_S8/S53_dom"/>
</dbReference>
<evidence type="ECO:0000256" key="1">
    <source>
        <dbReference type="ARBA" id="ARBA00001910"/>
    </source>
</evidence>
<evidence type="ECO:0000313" key="19">
    <source>
        <dbReference type="EMBL" id="QDS69534.1"/>
    </source>
</evidence>
<dbReference type="InterPro" id="IPR030400">
    <property type="entry name" value="Sedolisin_dom"/>
</dbReference>
<keyword evidence="10 16" id="KW-0378">Hydrolase</keyword>
<evidence type="ECO:0000256" key="7">
    <source>
        <dbReference type="ARBA" id="ARBA00022670"/>
    </source>
</evidence>
<dbReference type="InterPro" id="IPR036852">
    <property type="entry name" value="Peptidase_S8/S53_dom_sf"/>
</dbReference>
<dbReference type="Pfam" id="PF00082">
    <property type="entry name" value="Peptidase_S8"/>
    <property type="match status" value="1"/>
</dbReference>
<keyword evidence="6" id="KW-0964">Secreted</keyword>
<evidence type="ECO:0000256" key="4">
    <source>
        <dbReference type="ARBA" id="ARBA00004239"/>
    </source>
</evidence>
<gene>
    <name evidence="19" type="ORF">FKW77_007609</name>
</gene>
<feature type="active site" description="Charge relay system" evidence="16">
    <location>
        <position position="570"/>
    </location>
</feature>
<dbReference type="InterPro" id="IPR023828">
    <property type="entry name" value="Peptidase_S8_Ser-AS"/>
</dbReference>
<evidence type="ECO:0000256" key="15">
    <source>
        <dbReference type="ARBA" id="ARBA00023180"/>
    </source>
</evidence>
<dbReference type="InterPro" id="IPR015366">
    <property type="entry name" value="S53_propep"/>
</dbReference>
<evidence type="ECO:0000256" key="12">
    <source>
        <dbReference type="ARBA" id="ARBA00022837"/>
    </source>
</evidence>
<comment type="caution">
    <text evidence="16">Lacks conserved residue(s) required for the propagation of feature annotation.</text>
</comment>
<evidence type="ECO:0000256" key="13">
    <source>
        <dbReference type="ARBA" id="ARBA00023026"/>
    </source>
</evidence>
<keyword evidence="15" id="KW-0325">Glycoprotein</keyword>
<dbReference type="PROSITE" id="PS51695">
    <property type="entry name" value="SEDOLISIN"/>
    <property type="match status" value="1"/>
</dbReference>
<dbReference type="GO" id="GO:0046872">
    <property type="term" value="F:metal ion binding"/>
    <property type="evidence" value="ECO:0007669"/>
    <property type="project" value="UniProtKB-KW"/>
</dbReference>
<evidence type="ECO:0000256" key="5">
    <source>
        <dbReference type="ARBA" id="ARBA00012462"/>
    </source>
</evidence>
<dbReference type="EMBL" id="CP042187">
    <property type="protein sequence ID" value="QDS69534.1"/>
    <property type="molecule type" value="Genomic_DNA"/>
</dbReference>
<keyword evidence="11 16" id="KW-0720">Serine protease</keyword>
<comment type="function">
    <text evidence="3">Secreted tripeptidyl-peptidase which degrades proteins at acidic pHs and is involved in virulence.</text>
</comment>
<comment type="cofactor">
    <cofactor evidence="2">
        <name>Ca(2+)</name>
        <dbReference type="ChEBI" id="CHEBI:29108"/>
    </cofactor>
</comment>
<sequence>MMPSLSSLVTTLTLACGVITSPSAQLANKYAVKSSHHVPRDWKRVAPAPADLIINLQIGLRQGKADEVLQTLKEVSDPRHPRYGQHLSNAEVTELVKPTLETSRLVDSWLTEHGISPHAINHSPAGDWLSLSLPIHKANRLLGCHYSVYEHQDENVKLVRTPEWSLPEYLHDHVDLIEPTNSFIRPLKREAKSTARVQHLVPDDHADLTKTLAKREARSTAQLHHMEPVDEADLAKVLAVQAAGPNDTSVATLCQETLVSTDCLRALYRTINYKPKASSRNRMAIANYLGETTLKSDLNTYLQEFRPDIPDPASASDFKIISYDNGTTQQTPLTPAQVAANRGVEGNMDVQLILGMGWPAQLISYSTGGTQPGFKADNWSSSNNNEPYLVWVTKVLALDDSELPYVVSTSYEDNEQTVSKEYAEKVCQAFATLGTRGVSLLFGSGDWGVGQNGDCFANEPPYKRKFLPMFPSSCPWITSVGATYKFNPEVAVEFNDDRVHFYSGGGFSEYFKRPEYQEKAVSAYLAKNKDFSQYEGLFNKEGRAYPDIAAQGLNLGVIWNNKTIRAAGTSAATPLTAGIIANINDALLSSGKKPLGFLNPWIYQGGYKAFNDILIGKASGCEVDGFTCGPEWDAVTGWGTPDFLNILENLGIGHLDDLVIVAYAVKSLMPVIFKDIRRCESDASNASVATTQCCQRPSMEPALNG</sequence>
<evidence type="ECO:0000256" key="8">
    <source>
        <dbReference type="ARBA" id="ARBA00022723"/>
    </source>
</evidence>
<dbReference type="GO" id="GO:0006508">
    <property type="term" value="P:proteolysis"/>
    <property type="evidence" value="ECO:0007669"/>
    <property type="project" value="UniProtKB-KW"/>
</dbReference>
<keyword evidence="20" id="KW-1185">Reference proteome</keyword>
<keyword evidence="13" id="KW-0843">Virulence</keyword>
<comment type="subcellular location">
    <subcellularLocation>
        <location evidence="4">Secreted</location>
        <location evidence="4">Extracellular space</location>
    </subcellularLocation>
</comment>
<evidence type="ECO:0000256" key="17">
    <source>
        <dbReference type="SAM" id="SignalP"/>
    </source>
</evidence>
<keyword evidence="14" id="KW-0865">Zymogen</keyword>
<dbReference type="Pfam" id="PF09286">
    <property type="entry name" value="Pro-kuma_activ"/>
    <property type="match status" value="1"/>
</dbReference>
<evidence type="ECO:0000256" key="9">
    <source>
        <dbReference type="ARBA" id="ARBA00022729"/>
    </source>
</evidence>
<keyword evidence="12" id="KW-0106">Calcium</keyword>
<dbReference type="PANTHER" id="PTHR14218:SF39">
    <property type="entry name" value="PEPTIDASE S53 DOMAIN-CONTAINING PROTEIN"/>
    <property type="match status" value="1"/>
</dbReference>
<evidence type="ECO:0000256" key="16">
    <source>
        <dbReference type="PROSITE-ProRule" id="PRU01032"/>
    </source>
</evidence>
<keyword evidence="9 17" id="KW-0732">Signal</keyword>
<feature type="signal peptide" evidence="17">
    <location>
        <begin position="1"/>
        <end position="17"/>
    </location>
</feature>
<evidence type="ECO:0000256" key="11">
    <source>
        <dbReference type="ARBA" id="ARBA00022825"/>
    </source>
</evidence>
<evidence type="ECO:0000256" key="2">
    <source>
        <dbReference type="ARBA" id="ARBA00001913"/>
    </source>
</evidence>
<dbReference type="EC" id="3.4.14.10" evidence="5"/>
<dbReference type="SMART" id="SM00944">
    <property type="entry name" value="Pro-kuma_activ"/>
    <property type="match status" value="1"/>
</dbReference>
<reference evidence="19 20" key="1">
    <citation type="submission" date="2019-07" db="EMBL/GenBank/DDBJ databases">
        <title>Finished genome of Venturia effusa.</title>
        <authorList>
            <person name="Young C.A."/>
            <person name="Cox M.P."/>
            <person name="Ganley A.R.D."/>
            <person name="David W.J."/>
        </authorList>
    </citation>
    <scope>NUCLEOTIDE SEQUENCE [LARGE SCALE GENOMIC DNA]</scope>
    <source>
        <strain evidence="20">albino</strain>
    </source>
</reference>
<keyword evidence="8" id="KW-0479">Metal-binding</keyword>
<feature type="active site" description="Charge relay system" evidence="16">
    <location>
        <position position="349"/>
    </location>
</feature>
<name>A0A517L1M5_9PEZI</name>
<dbReference type="SUPFAM" id="SSF54897">
    <property type="entry name" value="Protease propeptides/inhibitors"/>
    <property type="match status" value="1"/>
</dbReference>
<feature type="active site" description="Charge relay system" evidence="16">
    <location>
        <position position="345"/>
    </location>
</feature>
<proteinExistence type="predicted"/>
<keyword evidence="7 16" id="KW-0645">Protease</keyword>
<dbReference type="OrthoDB" id="409122at2759"/>
<dbReference type="SUPFAM" id="SSF52743">
    <property type="entry name" value="Subtilisin-like"/>
    <property type="match status" value="1"/>
</dbReference>
<dbReference type="Gene3D" id="3.40.50.200">
    <property type="entry name" value="Peptidase S8/S53 domain"/>
    <property type="match status" value="1"/>
</dbReference>
<dbReference type="PANTHER" id="PTHR14218">
    <property type="entry name" value="PROTEASE S8 TRIPEPTIDYL PEPTIDASE I CLN2"/>
    <property type="match status" value="1"/>
</dbReference>
<dbReference type="STRING" id="50376.A0A517L1M5"/>
<dbReference type="Proteomes" id="UP000316270">
    <property type="component" value="Chromosome 3"/>
</dbReference>
<evidence type="ECO:0000259" key="18">
    <source>
        <dbReference type="PROSITE" id="PS51695"/>
    </source>
</evidence>
<dbReference type="GO" id="GO:0008240">
    <property type="term" value="F:tripeptidyl-peptidase activity"/>
    <property type="evidence" value="ECO:0007669"/>
    <property type="project" value="UniProtKB-EC"/>
</dbReference>
<feature type="chain" id="PRO_5021836889" description="tripeptidyl-peptidase II" evidence="17">
    <location>
        <begin position="18"/>
        <end position="705"/>
    </location>
</feature>
<dbReference type="CDD" id="cd11377">
    <property type="entry name" value="Pro-peptidase_S53"/>
    <property type="match status" value="1"/>
</dbReference>
<evidence type="ECO:0000256" key="3">
    <source>
        <dbReference type="ARBA" id="ARBA00002451"/>
    </source>
</evidence>
<accession>A0A517L1M5</accession>
<evidence type="ECO:0000256" key="6">
    <source>
        <dbReference type="ARBA" id="ARBA00022525"/>
    </source>
</evidence>
<dbReference type="AlphaFoldDB" id="A0A517L1M5"/>
<evidence type="ECO:0000256" key="10">
    <source>
        <dbReference type="ARBA" id="ARBA00022801"/>
    </source>
</evidence>
<dbReference type="GO" id="GO:0005576">
    <property type="term" value="C:extracellular region"/>
    <property type="evidence" value="ECO:0007669"/>
    <property type="project" value="UniProtKB-SubCell"/>
</dbReference>
<evidence type="ECO:0000256" key="14">
    <source>
        <dbReference type="ARBA" id="ARBA00023145"/>
    </source>
</evidence>
<dbReference type="InterPro" id="IPR050819">
    <property type="entry name" value="Tripeptidyl-peptidase_I"/>
</dbReference>
<dbReference type="CDD" id="cd04056">
    <property type="entry name" value="Peptidases_S53"/>
    <property type="match status" value="1"/>
</dbReference>